<keyword evidence="7" id="KW-1185">Reference proteome</keyword>
<evidence type="ECO:0000256" key="1">
    <source>
        <dbReference type="ARBA" id="ARBA00023015"/>
    </source>
</evidence>
<dbReference type="Pfam" id="PF16859">
    <property type="entry name" value="TetR_C_11"/>
    <property type="match status" value="1"/>
</dbReference>
<dbReference type="Pfam" id="PF00440">
    <property type="entry name" value="TetR_N"/>
    <property type="match status" value="1"/>
</dbReference>
<dbReference type="InParanoid" id="A0A545AI88"/>
<dbReference type="InterPro" id="IPR001647">
    <property type="entry name" value="HTH_TetR"/>
</dbReference>
<dbReference type="InterPro" id="IPR036271">
    <property type="entry name" value="Tet_transcr_reg_TetR-rel_C_sf"/>
</dbReference>
<sequence length="177" mass="19182">MLAAARELLLRHGPTAVTHQRVAEQAGVGRATVYRHWARTEALLLDAMSGSDLPWFREPRTPVRAWLHRELRGLADEMAQPEVAAVTLTLMHGALWDVEIAKQRDASVANLNDRVGVALRLASESGEAQPAVKPADAAALLIGPLVYRTAMQRGAVPDEVITRAIDTVAVWTGTKLG</sequence>
<dbReference type="EMBL" id="VIRS01000031">
    <property type="protein sequence ID" value="TQS41032.1"/>
    <property type="molecule type" value="Genomic_DNA"/>
</dbReference>
<dbReference type="InterPro" id="IPR009057">
    <property type="entry name" value="Homeodomain-like_sf"/>
</dbReference>
<dbReference type="InterPro" id="IPR050109">
    <property type="entry name" value="HTH-type_TetR-like_transc_reg"/>
</dbReference>
<evidence type="ECO:0000313" key="6">
    <source>
        <dbReference type="EMBL" id="TQS41032.1"/>
    </source>
</evidence>
<feature type="DNA-binding region" description="H-T-H motif" evidence="4">
    <location>
        <begin position="18"/>
        <end position="37"/>
    </location>
</feature>
<keyword evidence="1" id="KW-0805">Transcription regulation</keyword>
<evidence type="ECO:0000256" key="2">
    <source>
        <dbReference type="ARBA" id="ARBA00023125"/>
    </source>
</evidence>
<dbReference type="SUPFAM" id="SSF48498">
    <property type="entry name" value="Tetracyclin repressor-like, C-terminal domain"/>
    <property type="match status" value="1"/>
</dbReference>
<feature type="domain" description="HTH tetR-type" evidence="5">
    <location>
        <begin position="1"/>
        <end position="55"/>
    </location>
</feature>
<dbReference type="Gene3D" id="1.10.357.10">
    <property type="entry name" value="Tetracycline Repressor, domain 2"/>
    <property type="match status" value="1"/>
</dbReference>
<evidence type="ECO:0000256" key="3">
    <source>
        <dbReference type="ARBA" id="ARBA00023163"/>
    </source>
</evidence>
<evidence type="ECO:0000259" key="5">
    <source>
        <dbReference type="PROSITE" id="PS50977"/>
    </source>
</evidence>
<dbReference type="Proteomes" id="UP000317982">
    <property type="component" value="Unassembled WGS sequence"/>
</dbReference>
<dbReference type="SUPFAM" id="SSF46689">
    <property type="entry name" value="Homeodomain-like"/>
    <property type="match status" value="1"/>
</dbReference>
<organism evidence="6 7">
    <name type="scientific">Cryptosporangium phraense</name>
    <dbReference type="NCBI Taxonomy" id="2593070"/>
    <lineage>
        <taxon>Bacteria</taxon>
        <taxon>Bacillati</taxon>
        <taxon>Actinomycetota</taxon>
        <taxon>Actinomycetes</taxon>
        <taxon>Cryptosporangiales</taxon>
        <taxon>Cryptosporangiaceae</taxon>
        <taxon>Cryptosporangium</taxon>
    </lineage>
</organism>
<name>A0A545AI88_9ACTN</name>
<dbReference type="PANTHER" id="PTHR30055:SF234">
    <property type="entry name" value="HTH-TYPE TRANSCRIPTIONAL REGULATOR BETI"/>
    <property type="match status" value="1"/>
</dbReference>
<comment type="caution">
    <text evidence="6">The sequence shown here is derived from an EMBL/GenBank/DDBJ whole genome shotgun (WGS) entry which is preliminary data.</text>
</comment>
<dbReference type="OrthoDB" id="9796019at2"/>
<evidence type="ECO:0000313" key="7">
    <source>
        <dbReference type="Proteomes" id="UP000317982"/>
    </source>
</evidence>
<evidence type="ECO:0000256" key="4">
    <source>
        <dbReference type="PROSITE-ProRule" id="PRU00335"/>
    </source>
</evidence>
<gene>
    <name evidence="6" type="ORF">FL583_31845</name>
</gene>
<dbReference type="PROSITE" id="PS50977">
    <property type="entry name" value="HTH_TETR_2"/>
    <property type="match status" value="1"/>
</dbReference>
<dbReference type="PRINTS" id="PR00455">
    <property type="entry name" value="HTHTETR"/>
</dbReference>
<dbReference type="InterPro" id="IPR011075">
    <property type="entry name" value="TetR_C"/>
</dbReference>
<keyword evidence="3" id="KW-0804">Transcription</keyword>
<dbReference type="Gene3D" id="1.10.10.60">
    <property type="entry name" value="Homeodomain-like"/>
    <property type="match status" value="1"/>
</dbReference>
<dbReference type="GO" id="GO:0003700">
    <property type="term" value="F:DNA-binding transcription factor activity"/>
    <property type="evidence" value="ECO:0007669"/>
    <property type="project" value="TreeGrafter"/>
</dbReference>
<protein>
    <submittedName>
        <fullName evidence="6">TetR/AcrR family transcriptional regulator</fullName>
    </submittedName>
</protein>
<dbReference type="AlphaFoldDB" id="A0A545AI88"/>
<dbReference type="GO" id="GO:0000976">
    <property type="term" value="F:transcription cis-regulatory region binding"/>
    <property type="evidence" value="ECO:0007669"/>
    <property type="project" value="TreeGrafter"/>
</dbReference>
<keyword evidence="2 4" id="KW-0238">DNA-binding</keyword>
<proteinExistence type="predicted"/>
<accession>A0A545AI88</accession>
<reference evidence="6 7" key="1">
    <citation type="submission" date="2019-07" db="EMBL/GenBank/DDBJ databases">
        <title>Cryptosporangium phraense sp. nov., isolated from plant litter.</title>
        <authorList>
            <person name="Suriyachadkun C."/>
        </authorList>
    </citation>
    <scope>NUCLEOTIDE SEQUENCE [LARGE SCALE GENOMIC DNA]</scope>
    <source>
        <strain evidence="6 7">A-T 5661</strain>
    </source>
</reference>
<dbReference type="PANTHER" id="PTHR30055">
    <property type="entry name" value="HTH-TYPE TRANSCRIPTIONAL REGULATOR RUTR"/>
    <property type="match status" value="1"/>
</dbReference>